<feature type="compositionally biased region" description="Polar residues" evidence="1">
    <location>
        <begin position="105"/>
        <end position="124"/>
    </location>
</feature>
<feature type="compositionally biased region" description="Low complexity" evidence="1">
    <location>
        <begin position="89"/>
        <end position="104"/>
    </location>
</feature>
<dbReference type="OrthoDB" id="3227079at2759"/>
<evidence type="ECO:0000313" key="3">
    <source>
        <dbReference type="Proteomes" id="UP000807353"/>
    </source>
</evidence>
<feature type="region of interest" description="Disordered" evidence="1">
    <location>
        <begin position="85"/>
        <end position="158"/>
    </location>
</feature>
<dbReference type="AlphaFoldDB" id="A0A9P5XS45"/>
<sequence length="282" mass="30948">MESLFMQVFSCCLGRRSREPDIADDRSRLIPATTEPSLENVYDVVVTDQRKFKQRLGSIVRDKEGKMVNVTSHLPFNLYNRTLAAQDPSSSRSTSTTRESQSQSPLTYQPRTRSGLQTTSTFPAQRSPSRKSSRSGSPRSSISSRRGRAIRSVDGQIDNEELSSQRPILNVRLVRGCGVVTAGRRGRTRLKMGESSQPEPKEKDGDLDVDLRSAVGTESPDVLDGLGGVISSSNNQVAPIATLHGVQDQDNSCSFPQLSISPASDIDFRIEDMGAITLSWDD</sequence>
<organism evidence="2 3">
    <name type="scientific">Collybia nuda</name>
    <dbReference type="NCBI Taxonomy" id="64659"/>
    <lineage>
        <taxon>Eukaryota</taxon>
        <taxon>Fungi</taxon>
        <taxon>Dikarya</taxon>
        <taxon>Basidiomycota</taxon>
        <taxon>Agaricomycotina</taxon>
        <taxon>Agaricomycetes</taxon>
        <taxon>Agaricomycetidae</taxon>
        <taxon>Agaricales</taxon>
        <taxon>Tricholomatineae</taxon>
        <taxon>Clitocybaceae</taxon>
        <taxon>Collybia</taxon>
    </lineage>
</organism>
<comment type="caution">
    <text evidence="2">The sequence shown here is derived from an EMBL/GenBank/DDBJ whole genome shotgun (WGS) entry which is preliminary data.</text>
</comment>
<evidence type="ECO:0000256" key="1">
    <source>
        <dbReference type="SAM" id="MobiDB-lite"/>
    </source>
</evidence>
<proteinExistence type="predicted"/>
<evidence type="ECO:0000313" key="2">
    <source>
        <dbReference type="EMBL" id="KAF9455729.1"/>
    </source>
</evidence>
<feature type="region of interest" description="Disordered" evidence="1">
    <location>
        <begin position="185"/>
        <end position="208"/>
    </location>
</feature>
<name>A0A9P5XS45_9AGAR</name>
<feature type="compositionally biased region" description="Low complexity" evidence="1">
    <location>
        <begin position="134"/>
        <end position="144"/>
    </location>
</feature>
<protein>
    <submittedName>
        <fullName evidence="2">Uncharacterized protein</fullName>
    </submittedName>
</protein>
<dbReference type="EMBL" id="MU150538">
    <property type="protein sequence ID" value="KAF9455729.1"/>
    <property type="molecule type" value="Genomic_DNA"/>
</dbReference>
<keyword evidence="3" id="KW-1185">Reference proteome</keyword>
<reference evidence="2" key="1">
    <citation type="submission" date="2020-11" db="EMBL/GenBank/DDBJ databases">
        <authorList>
            <consortium name="DOE Joint Genome Institute"/>
            <person name="Ahrendt S."/>
            <person name="Riley R."/>
            <person name="Andreopoulos W."/>
            <person name="Labutti K."/>
            <person name="Pangilinan J."/>
            <person name="Ruiz-Duenas F.J."/>
            <person name="Barrasa J.M."/>
            <person name="Sanchez-Garcia M."/>
            <person name="Camarero S."/>
            <person name="Miyauchi S."/>
            <person name="Serrano A."/>
            <person name="Linde D."/>
            <person name="Babiker R."/>
            <person name="Drula E."/>
            <person name="Ayuso-Fernandez I."/>
            <person name="Pacheco R."/>
            <person name="Padilla G."/>
            <person name="Ferreira P."/>
            <person name="Barriuso J."/>
            <person name="Kellner H."/>
            <person name="Castanera R."/>
            <person name="Alfaro M."/>
            <person name="Ramirez L."/>
            <person name="Pisabarro A.G."/>
            <person name="Kuo A."/>
            <person name="Tritt A."/>
            <person name="Lipzen A."/>
            <person name="He G."/>
            <person name="Yan M."/>
            <person name="Ng V."/>
            <person name="Cullen D."/>
            <person name="Martin F."/>
            <person name="Rosso M.-N."/>
            <person name="Henrissat B."/>
            <person name="Hibbett D."/>
            <person name="Martinez A.T."/>
            <person name="Grigoriev I.V."/>
        </authorList>
    </citation>
    <scope>NUCLEOTIDE SEQUENCE</scope>
    <source>
        <strain evidence="2">CBS 247.69</strain>
    </source>
</reference>
<accession>A0A9P5XS45</accession>
<gene>
    <name evidence="2" type="ORF">BDZ94DRAFT_1359451</name>
</gene>
<feature type="compositionally biased region" description="Basic and acidic residues" evidence="1">
    <location>
        <begin position="199"/>
        <end position="208"/>
    </location>
</feature>
<dbReference type="Proteomes" id="UP000807353">
    <property type="component" value="Unassembled WGS sequence"/>
</dbReference>